<gene>
    <name evidence="8" type="ORF">Dsin_004874</name>
</gene>
<dbReference type="Pfam" id="PF17871">
    <property type="entry name" value="AAA_lid_9"/>
    <property type="match status" value="1"/>
</dbReference>
<dbReference type="Pfam" id="PF10431">
    <property type="entry name" value="ClpB_D2-small"/>
    <property type="match status" value="1"/>
</dbReference>
<dbReference type="GO" id="GO:0005524">
    <property type="term" value="F:ATP binding"/>
    <property type="evidence" value="ECO:0007669"/>
    <property type="project" value="UniProtKB-KW"/>
</dbReference>
<dbReference type="InterPro" id="IPR050130">
    <property type="entry name" value="ClpA_ClpB"/>
</dbReference>
<evidence type="ECO:0000256" key="2">
    <source>
        <dbReference type="ARBA" id="ARBA00022737"/>
    </source>
</evidence>
<dbReference type="InterPro" id="IPR003593">
    <property type="entry name" value="AAA+_ATPase"/>
</dbReference>
<reference evidence="8" key="1">
    <citation type="journal article" date="2023" name="Plant J.">
        <title>Genome sequences and population genomics provide insights into the demographic history, inbreeding, and mutation load of two 'living fossil' tree species of Dipteronia.</title>
        <authorList>
            <person name="Feng Y."/>
            <person name="Comes H.P."/>
            <person name="Chen J."/>
            <person name="Zhu S."/>
            <person name="Lu R."/>
            <person name="Zhang X."/>
            <person name="Li P."/>
            <person name="Qiu J."/>
            <person name="Olsen K.M."/>
            <person name="Qiu Y."/>
        </authorList>
    </citation>
    <scope>NUCLEOTIDE SEQUENCE</scope>
    <source>
        <strain evidence="8">NBL</strain>
    </source>
</reference>
<evidence type="ECO:0000313" key="9">
    <source>
        <dbReference type="Proteomes" id="UP001281410"/>
    </source>
</evidence>
<keyword evidence="6" id="KW-0175">Coiled coil</keyword>
<feature type="domain" description="Clp R" evidence="7">
    <location>
        <begin position="13"/>
        <end position="106"/>
    </location>
</feature>
<dbReference type="PANTHER" id="PTHR11638">
    <property type="entry name" value="ATP-DEPENDENT CLP PROTEASE"/>
    <property type="match status" value="1"/>
</dbReference>
<dbReference type="Pfam" id="PF07724">
    <property type="entry name" value="AAA_2"/>
    <property type="match status" value="1"/>
</dbReference>
<dbReference type="SUPFAM" id="SSF81923">
    <property type="entry name" value="Double Clp-N motif"/>
    <property type="match status" value="1"/>
</dbReference>
<evidence type="ECO:0000259" key="7">
    <source>
        <dbReference type="PROSITE" id="PS51903"/>
    </source>
</evidence>
<dbReference type="EMBL" id="JANJYJ010000002">
    <property type="protein sequence ID" value="KAK3225012.1"/>
    <property type="molecule type" value="Genomic_DNA"/>
</dbReference>
<evidence type="ECO:0000313" key="8">
    <source>
        <dbReference type="EMBL" id="KAK3225012.1"/>
    </source>
</evidence>
<sequence length="695" mass="77854">MLRPPLKLTLPLMDDFKVTHKTNEVVGRAQELALSAGHAEVTVVHLAVALISDPSGIFSEAINNAGGEHALQSVERVFNEAMKKILSLTPSPDEITLSTTLRRALKTYGKDLVEQAGKRDPVIGRDEEIKRVVRILSRRTKNNPILTGEPGVGKTAVVEALAQRILRGDVPSNLANVRLIELDMAALVAGTKYRGEFEAEIKGCFERSGGRCIGATTLEDFRKYVEKDAAFERRFQQVYVVEPSVADTISTLRGLKERYEGHHGVRIQDHALVAAAHLSARYITGRYLPDKAIDLVDEASASVRVQLDSQPEKIDSLKRKILLLEVELHAIEKEEDKVSKGRAKEVRKELDDLRNKLKPLMEKYKKEKARFDELRRLKQKREELLIALQEAERRLNLPRATDLRFGAIQEVESSIKALEGNSSTSDENLMLTETVKAEQIAEVVSRWTGIPVTRLGQNEKERLLGLAERLRDRVVGQDKAVKVVADAVLSLPRLSQSNSLTMRIDMSEYMEQHSVSRLIGAPPGYVGQLTEAVRRRPYNVVLFDEVEKAHIAVSNTLLQVLDDGRLTDSQGRTVNFTNTVIIMTSNLGAEHLLSGLMGNVSMQVAIDMAMQEVRKYFRPELLNRLDEIVVFDPLSHEQLRKVARLQMKDVIARLAERRVALKMTDAAFDIVLEKSYDPAYGARPIRRWLAKGGGD</sequence>
<dbReference type="Gene3D" id="1.10.8.60">
    <property type="match status" value="1"/>
</dbReference>
<dbReference type="Pfam" id="PF00004">
    <property type="entry name" value="AAA"/>
    <property type="match status" value="1"/>
</dbReference>
<dbReference type="GO" id="GO:0034605">
    <property type="term" value="P:cellular response to heat"/>
    <property type="evidence" value="ECO:0007669"/>
    <property type="project" value="TreeGrafter"/>
</dbReference>
<dbReference type="Pfam" id="PF02861">
    <property type="entry name" value="Clp_N"/>
    <property type="match status" value="1"/>
</dbReference>
<dbReference type="PROSITE" id="PS00871">
    <property type="entry name" value="CLPAB_2"/>
    <property type="match status" value="1"/>
</dbReference>
<dbReference type="PROSITE" id="PS51903">
    <property type="entry name" value="CLP_R"/>
    <property type="match status" value="1"/>
</dbReference>
<dbReference type="InterPro" id="IPR041546">
    <property type="entry name" value="ClpA/ClpB_AAA_lid"/>
</dbReference>
<protein>
    <recommendedName>
        <fullName evidence="7">Clp R domain-containing protein</fullName>
    </recommendedName>
</protein>
<evidence type="ECO:0000256" key="1">
    <source>
        <dbReference type="ARBA" id="ARBA00008675"/>
    </source>
</evidence>
<keyword evidence="2 5" id="KW-0677">Repeat</keyword>
<name>A0AAE0AWP7_9ROSI</name>
<proteinExistence type="inferred from homology"/>
<dbReference type="InterPro" id="IPR028299">
    <property type="entry name" value="ClpA/B_CS2"/>
</dbReference>
<dbReference type="Proteomes" id="UP001281410">
    <property type="component" value="Unassembled WGS sequence"/>
</dbReference>
<dbReference type="GO" id="GO:0016887">
    <property type="term" value="F:ATP hydrolysis activity"/>
    <property type="evidence" value="ECO:0007669"/>
    <property type="project" value="InterPro"/>
</dbReference>
<evidence type="ECO:0000256" key="6">
    <source>
        <dbReference type="SAM" id="Coils"/>
    </source>
</evidence>
<organism evidence="8 9">
    <name type="scientific">Dipteronia sinensis</name>
    <dbReference type="NCBI Taxonomy" id="43782"/>
    <lineage>
        <taxon>Eukaryota</taxon>
        <taxon>Viridiplantae</taxon>
        <taxon>Streptophyta</taxon>
        <taxon>Embryophyta</taxon>
        <taxon>Tracheophyta</taxon>
        <taxon>Spermatophyta</taxon>
        <taxon>Magnoliopsida</taxon>
        <taxon>eudicotyledons</taxon>
        <taxon>Gunneridae</taxon>
        <taxon>Pentapetalae</taxon>
        <taxon>rosids</taxon>
        <taxon>malvids</taxon>
        <taxon>Sapindales</taxon>
        <taxon>Sapindaceae</taxon>
        <taxon>Hippocastanoideae</taxon>
        <taxon>Acereae</taxon>
        <taxon>Dipteronia</taxon>
    </lineage>
</organism>
<dbReference type="InterPro" id="IPR036628">
    <property type="entry name" value="Clp_N_dom_sf"/>
</dbReference>
<comment type="caution">
    <text evidence="8">The sequence shown here is derived from an EMBL/GenBank/DDBJ whole genome shotgun (WGS) entry which is preliminary data.</text>
</comment>
<evidence type="ECO:0000256" key="4">
    <source>
        <dbReference type="ARBA" id="ARBA00022840"/>
    </source>
</evidence>
<evidence type="ECO:0000256" key="3">
    <source>
        <dbReference type="ARBA" id="ARBA00022741"/>
    </source>
</evidence>
<dbReference type="InterPro" id="IPR004176">
    <property type="entry name" value="Clp_R_N"/>
</dbReference>
<dbReference type="GO" id="GO:0005737">
    <property type="term" value="C:cytoplasm"/>
    <property type="evidence" value="ECO:0007669"/>
    <property type="project" value="TreeGrafter"/>
</dbReference>
<dbReference type="Gene3D" id="1.10.1780.10">
    <property type="entry name" value="Clp, N-terminal domain"/>
    <property type="match status" value="1"/>
</dbReference>
<evidence type="ECO:0000256" key="5">
    <source>
        <dbReference type="PROSITE-ProRule" id="PRU01251"/>
    </source>
</evidence>
<keyword evidence="4" id="KW-0067">ATP-binding</keyword>
<comment type="similarity">
    <text evidence="1">Belongs to the ClpA/ClpB family.</text>
</comment>
<dbReference type="InterPro" id="IPR027417">
    <property type="entry name" value="P-loop_NTPase"/>
</dbReference>
<feature type="coiled-coil region" evidence="6">
    <location>
        <begin position="314"/>
        <end position="394"/>
    </location>
</feature>
<keyword evidence="9" id="KW-1185">Reference proteome</keyword>
<dbReference type="Gene3D" id="3.40.50.300">
    <property type="entry name" value="P-loop containing nucleotide triphosphate hydrolases"/>
    <property type="match status" value="4"/>
</dbReference>
<dbReference type="InterPro" id="IPR003959">
    <property type="entry name" value="ATPase_AAA_core"/>
</dbReference>
<dbReference type="AlphaFoldDB" id="A0AAE0AWP7"/>
<keyword evidence="3" id="KW-0547">Nucleotide-binding</keyword>
<dbReference type="CDD" id="cd00009">
    <property type="entry name" value="AAA"/>
    <property type="match status" value="1"/>
</dbReference>
<accession>A0AAE0AWP7</accession>
<dbReference type="CDD" id="cd19499">
    <property type="entry name" value="RecA-like_ClpB_Hsp104-like"/>
    <property type="match status" value="1"/>
</dbReference>
<dbReference type="SMART" id="SM00382">
    <property type="entry name" value="AAA"/>
    <property type="match status" value="1"/>
</dbReference>
<dbReference type="FunFam" id="3.40.50.300:FF:000120">
    <property type="entry name" value="ATP-dependent chaperone ClpB"/>
    <property type="match status" value="1"/>
</dbReference>
<dbReference type="InterPro" id="IPR019489">
    <property type="entry name" value="Clp_ATPase_C"/>
</dbReference>
<dbReference type="SMART" id="SM01086">
    <property type="entry name" value="ClpB_D2-small"/>
    <property type="match status" value="1"/>
</dbReference>
<dbReference type="PANTHER" id="PTHR11638:SF18">
    <property type="entry name" value="HEAT SHOCK PROTEIN 104"/>
    <property type="match status" value="1"/>
</dbReference>
<dbReference type="SUPFAM" id="SSF52540">
    <property type="entry name" value="P-loop containing nucleoside triphosphate hydrolases"/>
    <property type="match status" value="2"/>
</dbReference>